<dbReference type="PANTHER" id="PTHR36978">
    <property type="entry name" value="P-LOOP CONTAINING NUCLEOTIDE TRIPHOSPHATE HYDROLASE"/>
    <property type="match status" value="1"/>
</dbReference>
<keyword evidence="2" id="KW-1185">Reference proteome</keyword>
<dbReference type="SUPFAM" id="SSF52540">
    <property type="entry name" value="P-loop containing nucleoside triphosphate hydrolases"/>
    <property type="match status" value="1"/>
</dbReference>
<proteinExistence type="predicted"/>
<dbReference type="PANTHER" id="PTHR36978:SF4">
    <property type="entry name" value="P-LOOP CONTAINING NUCLEOSIDE TRIPHOSPHATE HYDROLASE PROTEIN"/>
    <property type="match status" value="1"/>
</dbReference>
<protein>
    <recommendedName>
        <fullName evidence="3">Sulfotransferase</fullName>
    </recommendedName>
</protein>
<dbReference type="EMBL" id="BPWL01000003">
    <property type="protein sequence ID" value="GJJ08169.1"/>
    <property type="molecule type" value="Genomic_DNA"/>
</dbReference>
<name>A0AAV5A5Z2_9AGAM</name>
<dbReference type="Proteomes" id="UP001050691">
    <property type="component" value="Unassembled WGS sequence"/>
</dbReference>
<dbReference type="InterPro" id="IPR040632">
    <property type="entry name" value="Sulfotransfer_4"/>
</dbReference>
<dbReference type="Pfam" id="PF17784">
    <property type="entry name" value="Sulfotransfer_4"/>
    <property type="match status" value="1"/>
</dbReference>
<comment type="caution">
    <text evidence="1">The sequence shown here is derived from an EMBL/GenBank/DDBJ whole genome shotgun (WGS) entry which is preliminary data.</text>
</comment>
<sequence length="228" mass="26019">MSTPPHPNQPPIVFGTLSLCHALEKLGFGPCYHPLHVQKDKLKWVEWAKVLQGQTDPEFIYSILEGFGSALDTPVTFVADSIYKAYPNAKYILTIRDPDQWEVSVRKTFLNPFPELLPVFERAQRGTLTEEDHEFLDSRVPNKQGVWMLAARARHTLKPGGSLQGDIRDELLTHNAWIKELIPPENLLIFDVKEGWGPLVRFLEVESELEEPFPKVNESAAYKELAQF</sequence>
<evidence type="ECO:0008006" key="3">
    <source>
        <dbReference type="Google" id="ProtNLM"/>
    </source>
</evidence>
<dbReference type="AlphaFoldDB" id="A0AAV5A5Z2"/>
<organism evidence="1 2">
    <name type="scientific">Clathrus columnatus</name>
    <dbReference type="NCBI Taxonomy" id="1419009"/>
    <lineage>
        <taxon>Eukaryota</taxon>
        <taxon>Fungi</taxon>
        <taxon>Dikarya</taxon>
        <taxon>Basidiomycota</taxon>
        <taxon>Agaricomycotina</taxon>
        <taxon>Agaricomycetes</taxon>
        <taxon>Phallomycetidae</taxon>
        <taxon>Phallales</taxon>
        <taxon>Clathraceae</taxon>
        <taxon>Clathrus</taxon>
    </lineage>
</organism>
<dbReference type="Gene3D" id="3.40.50.300">
    <property type="entry name" value="P-loop containing nucleotide triphosphate hydrolases"/>
    <property type="match status" value="1"/>
</dbReference>
<dbReference type="InterPro" id="IPR027417">
    <property type="entry name" value="P-loop_NTPase"/>
</dbReference>
<evidence type="ECO:0000313" key="2">
    <source>
        <dbReference type="Proteomes" id="UP001050691"/>
    </source>
</evidence>
<gene>
    <name evidence="1" type="ORF">Clacol_002377</name>
</gene>
<reference evidence="1" key="1">
    <citation type="submission" date="2021-10" db="EMBL/GenBank/DDBJ databases">
        <title>De novo Genome Assembly of Clathrus columnatus (Basidiomycota, Fungi) Using Illumina and Nanopore Sequence Data.</title>
        <authorList>
            <person name="Ogiso-Tanaka E."/>
            <person name="Itagaki H."/>
            <person name="Hosoya T."/>
            <person name="Hosaka K."/>
        </authorList>
    </citation>
    <scope>NUCLEOTIDE SEQUENCE</scope>
    <source>
        <strain evidence="1">MO-923</strain>
    </source>
</reference>
<accession>A0AAV5A5Z2</accession>
<evidence type="ECO:0000313" key="1">
    <source>
        <dbReference type="EMBL" id="GJJ08169.1"/>
    </source>
</evidence>